<keyword evidence="2" id="KW-0813">Transport</keyword>
<dbReference type="OrthoDB" id="3495561at2"/>
<dbReference type="AlphaFoldDB" id="A0A4R2R3K7"/>
<dbReference type="SUPFAM" id="SSF53850">
    <property type="entry name" value="Periplasmic binding protein-like II"/>
    <property type="match status" value="1"/>
</dbReference>
<dbReference type="InterPro" id="IPR006059">
    <property type="entry name" value="SBP"/>
</dbReference>
<comment type="similarity">
    <text evidence="1">Belongs to the bacterial solute-binding protein 1 family.</text>
</comment>
<evidence type="ECO:0000256" key="2">
    <source>
        <dbReference type="ARBA" id="ARBA00022448"/>
    </source>
</evidence>
<dbReference type="Gene3D" id="3.40.190.10">
    <property type="entry name" value="Periplasmic binding protein-like II"/>
    <property type="match status" value="2"/>
</dbReference>
<dbReference type="EMBL" id="SLXQ01000001">
    <property type="protein sequence ID" value="TCP56208.1"/>
    <property type="molecule type" value="Genomic_DNA"/>
</dbReference>
<dbReference type="CDD" id="cd14750">
    <property type="entry name" value="PBP2_TMBP"/>
    <property type="match status" value="1"/>
</dbReference>
<reference evidence="5 6" key="1">
    <citation type="submission" date="2019-03" db="EMBL/GenBank/DDBJ databases">
        <title>Genomic Encyclopedia of Type Strains, Phase IV (KMG-IV): sequencing the most valuable type-strain genomes for metagenomic binning, comparative biology and taxonomic classification.</title>
        <authorList>
            <person name="Goeker M."/>
        </authorList>
    </citation>
    <scope>NUCLEOTIDE SEQUENCE [LARGE SCALE GENOMIC DNA]</scope>
    <source>
        <strain evidence="5 6">DSM 45765</strain>
    </source>
</reference>
<evidence type="ECO:0000256" key="3">
    <source>
        <dbReference type="ARBA" id="ARBA00022729"/>
    </source>
</evidence>
<evidence type="ECO:0000313" key="6">
    <source>
        <dbReference type="Proteomes" id="UP000294911"/>
    </source>
</evidence>
<evidence type="ECO:0000313" key="5">
    <source>
        <dbReference type="EMBL" id="TCP56208.1"/>
    </source>
</evidence>
<dbReference type="PROSITE" id="PS51257">
    <property type="entry name" value="PROKAR_LIPOPROTEIN"/>
    <property type="match status" value="1"/>
</dbReference>
<protein>
    <submittedName>
        <fullName evidence="5">Multiple sugar transport system substrate-binding protein</fullName>
    </submittedName>
</protein>
<organism evidence="5 6">
    <name type="scientific">Tamaricihabitans halophyticus</name>
    <dbReference type="NCBI Taxonomy" id="1262583"/>
    <lineage>
        <taxon>Bacteria</taxon>
        <taxon>Bacillati</taxon>
        <taxon>Actinomycetota</taxon>
        <taxon>Actinomycetes</taxon>
        <taxon>Pseudonocardiales</taxon>
        <taxon>Pseudonocardiaceae</taxon>
        <taxon>Tamaricihabitans</taxon>
    </lineage>
</organism>
<keyword evidence="3 4" id="KW-0732">Signal</keyword>
<name>A0A4R2R3K7_9PSEU</name>
<gene>
    <name evidence="5" type="ORF">EV191_101148</name>
</gene>
<proteinExistence type="inferred from homology"/>
<evidence type="ECO:0000256" key="1">
    <source>
        <dbReference type="ARBA" id="ARBA00008520"/>
    </source>
</evidence>
<feature type="signal peptide" evidence="4">
    <location>
        <begin position="1"/>
        <end position="32"/>
    </location>
</feature>
<dbReference type="Proteomes" id="UP000294911">
    <property type="component" value="Unassembled WGS sequence"/>
</dbReference>
<keyword evidence="5" id="KW-0762">Sugar transport</keyword>
<dbReference type="PANTHER" id="PTHR43649">
    <property type="entry name" value="ARABINOSE-BINDING PROTEIN-RELATED"/>
    <property type="match status" value="1"/>
</dbReference>
<dbReference type="PANTHER" id="PTHR43649:SF34">
    <property type="entry name" value="ABC TRANSPORTER PERIPLASMIC-BINDING PROTEIN YCJN-RELATED"/>
    <property type="match status" value="1"/>
</dbReference>
<evidence type="ECO:0000256" key="4">
    <source>
        <dbReference type="SAM" id="SignalP"/>
    </source>
</evidence>
<dbReference type="RefSeq" id="WP_132874852.1">
    <property type="nucleotide sequence ID" value="NZ_SLXQ01000001.1"/>
</dbReference>
<accession>A0A4R2R3K7</accession>
<feature type="chain" id="PRO_5020834089" evidence="4">
    <location>
        <begin position="33"/>
        <end position="442"/>
    </location>
</feature>
<comment type="caution">
    <text evidence="5">The sequence shown here is derived from an EMBL/GenBank/DDBJ whole genome shotgun (WGS) entry which is preliminary data.</text>
</comment>
<keyword evidence="6" id="KW-1185">Reference proteome</keyword>
<dbReference type="Pfam" id="PF01547">
    <property type="entry name" value="SBP_bac_1"/>
    <property type="match status" value="1"/>
</dbReference>
<sequence>MGSTRRVGRGAGSRSRPLVTLGVALVATSVLAACGSETGKTINVYYAPEENFQTVVDNCNEQANGRYQIVYNKLPRDADGQREQMVRRLAAEDDEMDVLGLDVTWVAEFAEAGWAAEWTGKNKAEAEEGVLPGPLETAMWQDKLYAATKNTNIQLMWYDERLTPEPPETWDEVIAAAKRLKQQGKPYQVVFTGAQYEGLVSMYNSITESAGGQILSDDGLSVEMDEGAVRALEILHELTTAGITAPGLTNAQEDETRLSFEAKGSQAAFQLNWPFVYPAMQEGNPERAEHMKWTRFPEATAGEPSRSTIGGYNLAVSSYSKHQPEAFEAALCLRSAENQKFSAVSDGVPPTIESVYNDPEPIDPSKPAGDDNPNMETAYPMKDTILDALKEPGVRPLTPAYQNVSTVISTVLSPPSSIDPQATAERLRSEITDALESKGVLP</sequence>
<dbReference type="InterPro" id="IPR050490">
    <property type="entry name" value="Bact_solute-bd_prot1"/>
</dbReference>